<keyword evidence="3" id="KW-1185">Reference proteome</keyword>
<evidence type="ECO:0000313" key="2">
    <source>
        <dbReference type="EMBL" id="MCC2032485.1"/>
    </source>
</evidence>
<protein>
    <submittedName>
        <fullName evidence="2">Amidase</fullName>
    </submittedName>
</protein>
<dbReference type="InterPro" id="IPR000120">
    <property type="entry name" value="Amidase"/>
</dbReference>
<dbReference type="EMBL" id="JAGTTN010000003">
    <property type="protein sequence ID" value="MCC2032485.1"/>
    <property type="molecule type" value="Genomic_DNA"/>
</dbReference>
<dbReference type="AlphaFoldDB" id="A0A9X1LUX9"/>
<dbReference type="SUPFAM" id="SSF75304">
    <property type="entry name" value="Amidase signature (AS) enzymes"/>
    <property type="match status" value="1"/>
</dbReference>
<name>A0A9X1LUX9_9MICO</name>
<comment type="caution">
    <text evidence="2">The sequence shown here is derived from an EMBL/GenBank/DDBJ whole genome shotgun (WGS) entry which is preliminary data.</text>
</comment>
<dbReference type="PANTHER" id="PTHR11895">
    <property type="entry name" value="TRANSAMIDASE"/>
    <property type="match status" value="1"/>
</dbReference>
<organism evidence="2 3">
    <name type="scientific">Microbacterium allomyrinae</name>
    <dbReference type="NCBI Taxonomy" id="2830666"/>
    <lineage>
        <taxon>Bacteria</taxon>
        <taxon>Bacillati</taxon>
        <taxon>Actinomycetota</taxon>
        <taxon>Actinomycetes</taxon>
        <taxon>Micrococcales</taxon>
        <taxon>Microbacteriaceae</taxon>
        <taxon>Microbacterium</taxon>
    </lineage>
</organism>
<evidence type="ECO:0000259" key="1">
    <source>
        <dbReference type="Pfam" id="PF01425"/>
    </source>
</evidence>
<dbReference type="InterPro" id="IPR023631">
    <property type="entry name" value="Amidase_dom"/>
</dbReference>
<dbReference type="PROSITE" id="PS00571">
    <property type="entry name" value="AMIDASES"/>
    <property type="match status" value="1"/>
</dbReference>
<reference evidence="2" key="1">
    <citation type="submission" date="2021-04" db="EMBL/GenBank/DDBJ databases">
        <title>Microbacterium tenobrionis sp. nov. and Microbacterium allomyrinae sp. nov., isolated from larvae of Tenobrio molitor and Allomyrina dichotoma, respectively.</title>
        <authorList>
            <person name="Lee S.D."/>
        </authorList>
    </citation>
    <scope>NUCLEOTIDE SEQUENCE</scope>
    <source>
        <strain evidence="2">BWT-G7</strain>
    </source>
</reference>
<proteinExistence type="predicted"/>
<dbReference type="RefSeq" id="WP_229384458.1">
    <property type="nucleotide sequence ID" value="NZ_JAGTTN010000003.1"/>
</dbReference>
<dbReference type="PANTHER" id="PTHR11895:SF76">
    <property type="entry name" value="INDOLEACETAMIDE HYDROLASE"/>
    <property type="match status" value="1"/>
</dbReference>
<accession>A0A9X1LUX9</accession>
<dbReference type="InterPro" id="IPR036928">
    <property type="entry name" value="AS_sf"/>
</dbReference>
<dbReference type="InterPro" id="IPR020556">
    <property type="entry name" value="Amidase_CS"/>
</dbReference>
<feature type="domain" description="Amidase" evidence="1">
    <location>
        <begin position="27"/>
        <end position="454"/>
    </location>
</feature>
<gene>
    <name evidence="2" type="ORF">KEC57_09885</name>
</gene>
<dbReference type="GO" id="GO:0003824">
    <property type="term" value="F:catalytic activity"/>
    <property type="evidence" value="ECO:0007669"/>
    <property type="project" value="InterPro"/>
</dbReference>
<dbReference type="Pfam" id="PF01425">
    <property type="entry name" value="Amidase"/>
    <property type="match status" value="1"/>
</dbReference>
<sequence>MTNTPLHWWSARALADGIRSREISAEEVMRAHLARIEEANPRLRAIVSMIPESAALAAAREADAAVARGDEVGVLHGLPTAVKDLLDVEGLPTTHGSAVYADAAPATADAMVVGRMRRNGAIIIGKTNTPEGGLGTLTFSAVHDVCRNPWDLSRHAGGSSGGAGAALAAGMLPIADGSDSGGSLRYPASFCNVVGMRPTPGRVASGRLGNGWTAHGVLGPMARSSDDVALLLAGMAGADPMAPMSIAEDASHFADVAADGPRGVRVGWNPDAAGVPISTEVAAVLRDARAALVSAGYEVVDLDLDEALSGAERAWETIEMFNFYASYRGEAEAHPERLRPDLLRNIRQGERVTASDLADALAVRTEVYRRTERLFDDVDVIVTPATPVVAPPAEDEWVRRVGDVEYDRYFRWQMLANRITVTAHPVVVTPAGFSGGLPVGMQVVGRNRGEFELLSHTAGFERVLGLTARHPQS</sequence>
<dbReference type="Proteomes" id="UP001139354">
    <property type="component" value="Unassembled WGS sequence"/>
</dbReference>
<dbReference type="Gene3D" id="3.90.1300.10">
    <property type="entry name" value="Amidase signature (AS) domain"/>
    <property type="match status" value="1"/>
</dbReference>
<evidence type="ECO:0000313" key="3">
    <source>
        <dbReference type="Proteomes" id="UP001139354"/>
    </source>
</evidence>